<evidence type="ECO:0000313" key="6">
    <source>
        <dbReference type="EMBL" id="GCE10046.1"/>
    </source>
</evidence>
<evidence type="ECO:0000256" key="4">
    <source>
        <dbReference type="ARBA" id="ARBA00022827"/>
    </source>
</evidence>
<evidence type="ECO:0000256" key="1">
    <source>
        <dbReference type="ARBA" id="ARBA00001974"/>
    </source>
</evidence>
<dbReference type="AlphaFoldDB" id="A0A401ZTC1"/>
<reference evidence="7" key="1">
    <citation type="submission" date="2018-12" db="EMBL/GenBank/DDBJ databases">
        <title>Tengunoibacter tsumagoiensis gen. nov., sp. nov., Dictyobacter kobayashii sp. nov., D. alpinus sp. nov., and D. joshuensis sp. nov. and description of Dictyobacteraceae fam. nov. within the order Ktedonobacterales isolated from Tengu-no-mugimeshi.</title>
        <authorList>
            <person name="Wang C.M."/>
            <person name="Zheng Y."/>
            <person name="Sakai Y."/>
            <person name="Toyoda A."/>
            <person name="Minakuchi Y."/>
            <person name="Abe K."/>
            <person name="Yokota A."/>
            <person name="Yabe S."/>
        </authorList>
    </citation>
    <scope>NUCLEOTIDE SEQUENCE [LARGE SCALE GENOMIC DNA]</scope>
    <source>
        <strain evidence="7">S-27</strain>
    </source>
</reference>
<dbReference type="InterPro" id="IPR036249">
    <property type="entry name" value="Thioredoxin-like_sf"/>
</dbReference>
<comment type="similarity">
    <text evidence="2">Belongs to the PheA/TfdB FAD monooxygenase family.</text>
</comment>
<dbReference type="InterPro" id="IPR002938">
    <property type="entry name" value="FAD-bd"/>
</dbReference>
<dbReference type="InterPro" id="IPR036188">
    <property type="entry name" value="FAD/NAD-bd_sf"/>
</dbReference>
<feature type="domain" description="FAD-binding" evidence="5">
    <location>
        <begin position="11"/>
        <end position="348"/>
    </location>
</feature>
<comment type="cofactor">
    <cofactor evidence="1">
        <name>FAD</name>
        <dbReference type="ChEBI" id="CHEBI:57692"/>
    </cofactor>
</comment>
<dbReference type="Gene3D" id="3.30.70.2450">
    <property type="match status" value="1"/>
</dbReference>
<accession>A0A401ZTC1</accession>
<dbReference type="SUPFAM" id="SSF52833">
    <property type="entry name" value="Thioredoxin-like"/>
    <property type="match status" value="1"/>
</dbReference>
<dbReference type="RefSeq" id="WP_126603016.1">
    <property type="nucleotide sequence ID" value="NZ_BIFQ01000002.1"/>
</dbReference>
<dbReference type="Proteomes" id="UP000287224">
    <property type="component" value="Unassembled WGS sequence"/>
</dbReference>
<dbReference type="PANTHER" id="PTHR43004:SF19">
    <property type="entry name" value="BINDING MONOOXYGENASE, PUTATIVE (JCVI)-RELATED"/>
    <property type="match status" value="1"/>
</dbReference>
<organism evidence="6 7">
    <name type="scientific">Dictyobacter aurantiacus</name>
    <dbReference type="NCBI Taxonomy" id="1936993"/>
    <lineage>
        <taxon>Bacteria</taxon>
        <taxon>Bacillati</taxon>
        <taxon>Chloroflexota</taxon>
        <taxon>Ktedonobacteria</taxon>
        <taxon>Ktedonobacterales</taxon>
        <taxon>Dictyobacteraceae</taxon>
        <taxon>Dictyobacter</taxon>
    </lineage>
</organism>
<keyword evidence="7" id="KW-1185">Reference proteome</keyword>
<evidence type="ECO:0000256" key="3">
    <source>
        <dbReference type="ARBA" id="ARBA00022630"/>
    </source>
</evidence>
<dbReference type="GO" id="GO:0016709">
    <property type="term" value="F:oxidoreductase activity, acting on paired donors, with incorporation or reduction of molecular oxygen, NAD(P)H as one donor, and incorporation of one atom of oxygen"/>
    <property type="evidence" value="ECO:0007669"/>
    <property type="project" value="UniProtKB-ARBA"/>
</dbReference>
<dbReference type="Gene3D" id="3.40.30.120">
    <property type="match status" value="1"/>
</dbReference>
<evidence type="ECO:0000259" key="5">
    <source>
        <dbReference type="Pfam" id="PF01494"/>
    </source>
</evidence>
<proteinExistence type="inferred from homology"/>
<dbReference type="EMBL" id="BIFQ01000002">
    <property type="protein sequence ID" value="GCE10046.1"/>
    <property type="molecule type" value="Genomic_DNA"/>
</dbReference>
<sequence length="554" mass="61082">MTDVSQTRATYDVLIVGAGPVGLTLANDLLRRGISCRLIDSAPQAAQKTKALGIHAKTLELLAKMDVAHTAIERGLKSPAFRLSSDGKRLVRIDFQEHLLESPFPYVLMLPQHETEQLLTAHLHSQHGAIEWQSELISVTQDEQAVEAVVRHADGRIEQIRVGFVVGCDGAHSTVRHLLGLHFAGTTFEQSFAVGNVRLNWDLPYDEIVACVHRGNFIAYFPMADGRHRVVIAYELEKAPTGEVTLEEIQRVIETCGPVGARASEPADLTRFHVNQRRAEHYRCGRIFLAGDAAHIHSPIGAQGMNTGIQDALNLSWKLALTIKGMASPRLLESYEVEREQVGEALLRGTERATRMALTRNPLLLGLRNALAPLLFSSLPGAAHRLAEALSEISIAYPQSPIVVDSRDKKGTLRAGDRAPNALIRVGGGAESCPLFEIFKSPRSILLVFAARQEAEAVERHWREVEALLSADYQEMIELYLVTQSGVSGLQQEGKQILCDVTGELHRRYEAEQGGVVLIRPDGYIGFWGQTGVTEALRSYIQSLFCPQKERRSA</sequence>
<evidence type="ECO:0000313" key="7">
    <source>
        <dbReference type="Proteomes" id="UP000287224"/>
    </source>
</evidence>
<keyword evidence="4" id="KW-0274">FAD</keyword>
<dbReference type="GO" id="GO:0071949">
    <property type="term" value="F:FAD binding"/>
    <property type="evidence" value="ECO:0007669"/>
    <property type="project" value="InterPro"/>
</dbReference>
<dbReference type="Pfam" id="PF01494">
    <property type="entry name" value="FAD_binding_3"/>
    <property type="match status" value="1"/>
</dbReference>
<dbReference type="Gene3D" id="3.50.50.60">
    <property type="entry name" value="FAD/NAD(P)-binding domain"/>
    <property type="match status" value="1"/>
</dbReference>
<comment type="caution">
    <text evidence="6">The sequence shown here is derived from an EMBL/GenBank/DDBJ whole genome shotgun (WGS) entry which is preliminary data.</text>
</comment>
<name>A0A401ZTC1_9CHLR</name>
<evidence type="ECO:0000256" key="2">
    <source>
        <dbReference type="ARBA" id="ARBA00007801"/>
    </source>
</evidence>
<keyword evidence="3" id="KW-0285">Flavoprotein</keyword>
<protein>
    <submittedName>
        <fullName evidence="6">Oxygenase</fullName>
    </submittedName>
</protein>
<dbReference type="SUPFAM" id="SSF51905">
    <property type="entry name" value="FAD/NAD(P)-binding domain"/>
    <property type="match status" value="1"/>
</dbReference>
<dbReference type="InterPro" id="IPR050641">
    <property type="entry name" value="RIFMO-like"/>
</dbReference>
<gene>
    <name evidence="6" type="ORF">KDAU_73750</name>
</gene>
<dbReference type="OrthoDB" id="9766816at2"/>
<dbReference type="PRINTS" id="PR00420">
    <property type="entry name" value="RNGMNOXGNASE"/>
</dbReference>
<dbReference type="PANTHER" id="PTHR43004">
    <property type="entry name" value="TRK SYSTEM POTASSIUM UPTAKE PROTEIN"/>
    <property type="match status" value="1"/>
</dbReference>